<protein>
    <recommendedName>
        <fullName evidence="4">Secreted protein</fullName>
    </recommendedName>
</protein>
<sequence length="93" mass="10539">MIPSFFSSFLLFLLIFKPELLWPSAKPMLPPPTGLLGSRSRRFARNAAVLPPPVGLERGGLESKRATAKNKRFCFVRPRTWRRGMCGPRIEVL</sequence>
<evidence type="ECO:0000256" key="1">
    <source>
        <dbReference type="SAM" id="SignalP"/>
    </source>
</evidence>
<accession>A0A2T4C6Z3</accession>
<evidence type="ECO:0000313" key="3">
    <source>
        <dbReference type="Proteomes" id="UP000240760"/>
    </source>
</evidence>
<evidence type="ECO:0000313" key="2">
    <source>
        <dbReference type="EMBL" id="PTB77330.1"/>
    </source>
</evidence>
<reference evidence="2 3" key="1">
    <citation type="submission" date="2016-07" db="EMBL/GenBank/DDBJ databases">
        <title>Multiple horizontal gene transfer events from other fungi enriched the ability of initially mycotrophic Trichoderma (Ascomycota) to feed on dead plant biomass.</title>
        <authorList>
            <consortium name="DOE Joint Genome Institute"/>
            <person name="Aerts A."/>
            <person name="Atanasova L."/>
            <person name="Chenthamara K."/>
            <person name="Zhang J."/>
            <person name="Grujic M."/>
            <person name="Henrissat B."/>
            <person name="Kuo A."/>
            <person name="Salamov A."/>
            <person name="Lipzen A."/>
            <person name="Labutti K."/>
            <person name="Barry K."/>
            <person name="Miao Y."/>
            <person name="Rahimi M.J."/>
            <person name="Shen Q."/>
            <person name="Grigoriev I.V."/>
            <person name="Kubicek C.P."/>
            <person name="Druzhinina I.S."/>
        </authorList>
    </citation>
    <scope>NUCLEOTIDE SEQUENCE [LARGE SCALE GENOMIC DNA]</scope>
    <source>
        <strain evidence="2 3">ATCC 18648</strain>
    </source>
</reference>
<name>A0A2T4C6Z3_TRILO</name>
<dbReference type="AlphaFoldDB" id="A0A2T4C6Z3"/>
<keyword evidence="1" id="KW-0732">Signal</keyword>
<keyword evidence="3" id="KW-1185">Reference proteome</keyword>
<organism evidence="2 3">
    <name type="scientific">Trichoderma longibrachiatum ATCC 18648</name>
    <dbReference type="NCBI Taxonomy" id="983965"/>
    <lineage>
        <taxon>Eukaryota</taxon>
        <taxon>Fungi</taxon>
        <taxon>Dikarya</taxon>
        <taxon>Ascomycota</taxon>
        <taxon>Pezizomycotina</taxon>
        <taxon>Sordariomycetes</taxon>
        <taxon>Hypocreomycetidae</taxon>
        <taxon>Hypocreales</taxon>
        <taxon>Hypocreaceae</taxon>
        <taxon>Trichoderma</taxon>
    </lineage>
</organism>
<dbReference type="EMBL" id="KZ679130">
    <property type="protein sequence ID" value="PTB77330.1"/>
    <property type="molecule type" value="Genomic_DNA"/>
</dbReference>
<evidence type="ECO:0008006" key="4">
    <source>
        <dbReference type="Google" id="ProtNLM"/>
    </source>
</evidence>
<proteinExistence type="predicted"/>
<gene>
    <name evidence="2" type="ORF">M440DRAFT_1209818</name>
</gene>
<feature type="chain" id="PRO_5015562999" description="Secreted protein" evidence="1">
    <location>
        <begin position="22"/>
        <end position="93"/>
    </location>
</feature>
<feature type="signal peptide" evidence="1">
    <location>
        <begin position="1"/>
        <end position="21"/>
    </location>
</feature>
<dbReference type="Proteomes" id="UP000240760">
    <property type="component" value="Unassembled WGS sequence"/>
</dbReference>